<organism evidence="4 5">
    <name type="scientific">Undibacterium nitidum</name>
    <dbReference type="NCBI Taxonomy" id="2762298"/>
    <lineage>
        <taxon>Bacteria</taxon>
        <taxon>Pseudomonadati</taxon>
        <taxon>Pseudomonadota</taxon>
        <taxon>Betaproteobacteria</taxon>
        <taxon>Burkholderiales</taxon>
        <taxon>Oxalobacteraceae</taxon>
        <taxon>Undibacterium</taxon>
    </lineage>
</organism>
<dbReference type="PRINTS" id="PR00080">
    <property type="entry name" value="SDRFAMILY"/>
</dbReference>
<dbReference type="RefSeq" id="WP_186917822.1">
    <property type="nucleotide sequence ID" value="NZ_JACOFZ010000011.1"/>
</dbReference>
<comment type="caution">
    <text evidence="4">The sequence shown here is derived from an EMBL/GenBank/DDBJ whole genome shotgun (WGS) entry which is preliminary data.</text>
</comment>
<sequence>MKDLTNTWALVTGASSGFGIDFAHLLAERGSNLVLVARRIEPMQELAAQLEHRYAVKVKVLGRDLSTTEAASELKQTLDAQGIRITTLINNAGFGLFGEFLDQALSKTEEMLKLNMFSLTALTHVFAQDMKQHGGGNILLVASIGAYQATPTYAAYSASKAYVLLFGEALHHELAKHNIKVSVLSPGITATSFLQVSGQKATLYQRMVMMQSKPVAAIGLKALFAGKASVVPGLINKLTIFSNRFASRSIQTKLAYLLMKN</sequence>
<evidence type="ECO:0000313" key="5">
    <source>
        <dbReference type="Proteomes" id="UP000627446"/>
    </source>
</evidence>
<evidence type="ECO:0000256" key="2">
    <source>
        <dbReference type="ARBA" id="ARBA00023002"/>
    </source>
</evidence>
<dbReference type="InterPro" id="IPR002347">
    <property type="entry name" value="SDR_fam"/>
</dbReference>
<dbReference type="PROSITE" id="PS00061">
    <property type="entry name" value="ADH_SHORT"/>
    <property type="match status" value="1"/>
</dbReference>
<dbReference type="AlphaFoldDB" id="A0A923HRD2"/>
<dbReference type="PANTHER" id="PTHR42901">
    <property type="entry name" value="ALCOHOL DEHYDROGENASE"/>
    <property type="match status" value="1"/>
</dbReference>
<dbReference type="GO" id="GO:0016491">
    <property type="term" value="F:oxidoreductase activity"/>
    <property type="evidence" value="ECO:0007669"/>
    <property type="project" value="UniProtKB-KW"/>
</dbReference>
<dbReference type="PANTHER" id="PTHR42901:SF1">
    <property type="entry name" value="ALCOHOL DEHYDROGENASE"/>
    <property type="match status" value="1"/>
</dbReference>
<comment type="similarity">
    <text evidence="1 3">Belongs to the short-chain dehydrogenases/reductases (SDR) family.</text>
</comment>
<evidence type="ECO:0000256" key="3">
    <source>
        <dbReference type="RuleBase" id="RU000363"/>
    </source>
</evidence>
<dbReference type="PRINTS" id="PR00081">
    <property type="entry name" value="GDHRDH"/>
</dbReference>
<dbReference type="PIRSF" id="PIRSF000126">
    <property type="entry name" value="11-beta-HSD1"/>
    <property type="match status" value="1"/>
</dbReference>
<keyword evidence="5" id="KW-1185">Reference proteome</keyword>
<proteinExistence type="inferred from homology"/>
<dbReference type="CDD" id="cd05233">
    <property type="entry name" value="SDR_c"/>
    <property type="match status" value="1"/>
</dbReference>
<evidence type="ECO:0000256" key="1">
    <source>
        <dbReference type="ARBA" id="ARBA00006484"/>
    </source>
</evidence>
<reference evidence="4" key="1">
    <citation type="submission" date="2020-08" db="EMBL/GenBank/DDBJ databases">
        <title>Novel species isolated from subtropical streams in China.</title>
        <authorList>
            <person name="Lu H."/>
        </authorList>
    </citation>
    <scope>NUCLEOTIDE SEQUENCE</scope>
    <source>
        <strain evidence="4">LX22W</strain>
    </source>
</reference>
<dbReference type="EMBL" id="JACOFZ010000011">
    <property type="protein sequence ID" value="MBC3883198.1"/>
    <property type="molecule type" value="Genomic_DNA"/>
</dbReference>
<gene>
    <name evidence="4" type="ORF">H8K36_17515</name>
</gene>
<dbReference type="Proteomes" id="UP000627446">
    <property type="component" value="Unassembled WGS sequence"/>
</dbReference>
<protein>
    <submittedName>
        <fullName evidence="4">SDR family oxidoreductase</fullName>
    </submittedName>
</protein>
<dbReference type="Pfam" id="PF00106">
    <property type="entry name" value="adh_short"/>
    <property type="match status" value="1"/>
</dbReference>
<dbReference type="InterPro" id="IPR036291">
    <property type="entry name" value="NAD(P)-bd_dom_sf"/>
</dbReference>
<dbReference type="Gene3D" id="3.40.50.720">
    <property type="entry name" value="NAD(P)-binding Rossmann-like Domain"/>
    <property type="match status" value="1"/>
</dbReference>
<evidence type="ECO:0000313" key="4">
    <source>
        <dbReference type="EMBL" id="MBC3883198.1"/>
    </source>
</evidence>
<dbReference type="InterPro" id="IPR020904">
    <property type="entry name" value="Sc_DH/Rdtase_CS"/>
</dbReference>
<name>A0A923HRD2_9BURK</name>
<accession>A0A923HRD2</accession>
<dbReference type="SUPFAM" id="SSF51735">
    <property type="entry name" value="NAD(P)-binding Rossmann-fold domains"/>
    <property type="match status" value="1"/>
</dbReference>
<keyword evidence="2" id="KW-0560">Oxidoreductase</keyword>